<feature type="transmembrane region" description="Helical" evidence="2">
    <location>
        <begin position="218"/>
        <end position="241"/>
    </location>
</feature>
<evidence type="ECO:0000259" key="3">
    <source>
        <dbReference type="Pfam" id="PF20153"/>
    </source>
</evidence>
<feature type="region of interest" description="Disordered" evidence="1">
    <location>
        <begin position="1"/>
        <end position="60"/>
    </location>
</feature>
<reference evidence="4" key="1">
    <citation type="submission" date="2022-08" db="EMBL/GenBank/DDBJ databases">
        <authorList>
            <consortium name="DOE Joint Genome Institute"/>
            <person name="Min B."/>
            <person name="Riley R."/>
            <person name="Sierra-Patev S."/>
            <person name="Naranjo-Ortiz M."/>
            <person name="Looney B."/>
            <person name="Konkel Z."/>
            <person name="Slot J.C."/>
            <person name="Sakamoto Y."/>
            <person name="Steenwyk J.L."/>
            <person name="Rokas A."/>
            <person name="Carro J."/>
            <person name="Camarero S."/>
            <person name="Ferreira P."/>
            <person name="Molpeceres G."/>
            <person name="Ruiz-Duenas F.J."/>
            <person name="Serrano A."/>
            <person name="Henrissat B."/>
            <person name="Drula E."/>
            <person name="Hughes K.W."/>
            <person name="Mata J.L."/>
            <person name="Ishikawa N.K."/>
            <person name="Vargas-Isla R."/>
            <person name="Ushijima S."/>
            <person name="Smith C.A."/>
            <person name="Ahrendt S."/>
            <person name="Andreopoulos W."/>
            <person name="He G."/>
            <person name="Labutti K."/>
            <person name="Lipzen A."/>
            <person name="Ng V."/>
            <person name="Sandor L."/>
            <person name="Barry K."/>
            <person name="Martinez A.T."/>
            <person name="Xiao Y."/>
            <person name="Gibbons J.G."/>
            <person name="Terashima K."/>
            <person name="Hibbett D.S."/>
            <person name="Grigoriev I.V."/>
        </authorList>
    </citation>
    <scope>NUCLEOTIDE SEQUENCE</scope>
    <source>
        <strain evidence="4">TFB9207</strain>
    </source>
</reference>
<feature type="domain" description="DUF6535" evidence="3">
    <location>
        <begin position="122"/>
        <end position="302"/>
    </location>
</feature>
<feature type="compositionally biased region" description="Polar residues" evidence="1">
    <location>
        <begin position="42"/>
        <end position="52"/>
    </location>
</feature>
<dbReference type="AlphaFoldDB" id="A0AA38P3W8"/>
<name>A0AA38P3W8_9AGAR</name>
<feature type="transmembrane region" description="Helical" evidence="2">
    <location>
        <begin position="306"/>
        <end position="325"/>
    </location>
</feature>
<dbReference type="Pfam" id="PF20153">
    <property type="entry name" value="DUF6535"/>
    <property type="match status" value="1"/>
</dbReference>
<feature type="compositionally biased region" description="Basic and acidic residues" evidence="1">
    <location>
        <begin position="28"/>
        <end position="40"/>
    </location>
</feature>
<comment type="caution">
    <text evidence="4">The sequence shown here is derived from an EMBL/GenBank/DDBJ whole genome shotgun (WGS) entry which is preliminary data.</text>
</comment>
<keyword evidence="2" id="KW-0472">Membrane</keyword>
<dbReference type="Proteomes" id="UP001163846">
    <property type="component" value="Unassembled WGS sequence"/>
</dbReference>
<organism evidence="4 5">
    <name type="scientific">Lentinula raphanica</name>
    <dbReference type="NCBI Taxonomy" id="153919"/>
    <lineage>
        <taxon>Eukaryota</taxon>
        <taxon>Fungi</taxon>
        <taxon>Dikarya</taxon>
        <taxon>Basidiomycota</taxon>
        <taxon>Agaricomycotina</taxon>
        <taxon>Agaricomycetes</taxon>
        <taxon>Agaricomycetidae</taxon>
        <taxon>Agaricales</taxon>
        <taxon>Marasmiineae</taxon>
        <taxon>Omphalotaceae</taxon>
        <taxon>Lentinula</taxon>
    </lineage>
</organism>
<protein>
    <recommendedName>
        <fullName evidence="3">DUF6535 domain-containing protein</fullName>
    </recommendedName>
</protein>
<evidence type="ECO:0000313" key="5">
    <source>
        <dbReference type="Proteomes" id="UP001163846"/>
    </source>
</evidence>
<feature type="transmembrane region" description="Helical" evidence="2">
    <location>
        <begin position="275"/>
        <end position="300"/>
    </location>
</feature>
<gene>
    <name evidence="4" type="ORF">F5878DRAFT_627190</name>
</gene>
<keyword evidence="5" id="KW-1185">Reference proteome</keyword>
<sequence length="1070" mass="121251">MSIGEQDPSRIISIPSSPPQVAGVVNEDMQKSVDSLDKRSSHQQPEHSSGPTTAPHMDAFEDSNNVCNVKSTSQKAAHKDSDHFFGLKRKGYILQQDITDDYEQRFPEDPVFEETGPNARVWQTYLVESAVFDENMVGEARDGLDAMLVFAGLFSAVVTSFLVQTSQNLQLNSADVTASLLSELVAVQRAAAIGGNISAVPTSTLVFGSDFHPHAVDVWINGLWLVSLALALVIALAAVLFKQWLHHYVAIPSGSPKERSHIRQFRFAGLEKWHVLKIIGLLPVIMHVSLALFFLGLIIFLVPLQLVLSMIIGSISLFVYSLYVTSNIFPIFNPQCPYQTPLTDFLIRFGKFVHSLILKSQKQASFFQTKILSKKEEYQTVESSRFITSKILEQKAVDSKIDILSVATLHWLFEASSNHSVKEVVIQAIGGLPITMQNEVVHVFDNLEIDIYKILEHDILIRNENGIATNVNPGTEAPAERKCRAKLFFGPEKYIARSLPFYTHWTPIQAASLLTGCGITRTHYNDDILEKFIFSHHDMKHHPLVWLEIIKSSIKDKSTVWDDYLENPSIFRMLLPTLWLKDEIATLLTQPLLYTMTETLSVYMADEFWQSFASLYHIQPLLSYPISPSPGIKVLMHILNIALDHASCDITPPHVFLATDCWHWLVIDDFLEKASSHAISWYSGWLDSNHDVIFSWLVELLRRTPISKIISPVGILRPQKVLILYKCLMNLKPSAYFSYEHEIPFPQLQPQTLTSFFQAVEGMIQYISENMAQLEDIGFGACVDVLHIIGVGLEHKSEEAYQLILEHDGLRLLAHGFWHGQGETRSIYDEITLLQLQRRLIVAYIDGLLEGHPTSHMQEIYTNYLWQSDVLQLCALCCVRLTSKAYHKDKFMSELSVEKLALLCSDAPRSLWKETVSWMESLSGWFSDHEKAQWMKPYSIKGPTEDHEALGRSFVEHGLGEPWLLLVIMAMLSWTEPWFENDVAFELRVAAEAFRRTLQVRSGENPVVQPIKANNPISGDKNDESNVKISRNAGWVKVRRMIHVDTKLRPWRNAEETQQPGSGLELHGYV</sequence>
<evidence type="ECO:0000256" key="1">
    <source>
        <dbReference type="SAM" id="MobiDB-lite"/>
    </source>
</evidence>
<dbReference type="InterPro" id="IPR045338">
    <property type="entry name" value="DUF6535"/>
</dbReference>
<proteinExistence type="predicted"/>
<feature type="transmembrane region" description="Helical" evidence="2">
    <location>
        <begin position="144"/>
        <end position="163"/>
    </location>
</feature>
<keyword evidence="2" id="KW-1133">Transmembrane helix</keyword>
<evidence type="ECO:0000313" key="4">
    <source>
        <dbReference type="EMBL" id="KAJ3835705.1"/>
    </source>
</evidence>
<keyword evidence="2" id="KW-0812">Transmembrane</keyword>
<accession>A0AA38P3W8</accession>
<dbReference type="EMBL" id="MU806386">
    <property type="protein sequence ID" value="KAJ3835705.1"/>
    <property type="molecule type" value="Genomic_DNA"/>
</dbReference>
<evidence type="ECO:0000256" key="2">
    <source>
        <dbReference type="SAM" id="Phobius"/>
    </source>
</evidence>